<keyword evidence="4" id="KW-0862">Zinc</keyword>
<dbReference type="AlphaFoldDB" id="J3KVC7"/>
<evidence type="ECO:0000313" key="10">
    <source>
        <dbReference type="EnsemblPlants" id="OB0147G10010.1"/>
    </source>
</evidence>
<keyword evidence="1" id="KW-0815">Transposition</keyword>
<dbReference type="PROSITE" id="PS01007">
    <property type="entry name" value="TRANSPOSASE_MUTATOR"/>
    <property type="match status" value="1"/>
</dbReference>
<evidence type="ECO:0000256" key="3">
    <source>
        <dbReference type="ARBA" id="ARBA00022771"/>
    </source>
</evidence>
<keyword evidence="11" id="KW-1185">Reference proteome</keyword>
<feature type="compositionally biased region" description="Polar residues" evidence="8">
    <location>
        <begin position="791"/>
        <end position="808"/>
    </location>
</feature>
<dbReference type="STRING" id="4533.J3KVC7"/>
<name>J3KVC7_ORYBR</name>
<evidence type="ECO:0000256" key="1">
    <source>
        <dbReference type="ARBA" id="ARBA00022578"/>
    </source>
</evidence>
<dbReference type="Proteomes" id="UP000006038">
    <property type="component" value="Unassembled WGS sequence"/>
</dbReference>
<proteinExistence type="predicted"/>
<dbReference type="InterPro" id="IPR001207">
    <property type="entry name" value="Transposase_mutator"/>
</dbReference>
<dbReference type="HOGENOM" id="CLU_346271_0_0_1"/>
<dbReference type="EnsemblPlants" id="OB0147G10010.1">
    <property type="protein sequence ID" value="OB0147G10010.1"/>
    <property type="gene ID" value="OB0147G10010"/>
</dbReference>
<accession>J3KVC7</accession>
<dbReference type="PANTHER" id="PTHR31973">
    <property type="entry name" value="POLYPROTEIN, PUTATIVE-RELATED"/>
    <property type="match status" value="1"/>
</dbReference>
<dbReference type="SMART" id="SM00575">
    <property type="entry name" value="ZnF_PMZ"/>
    <property type="match status" value="1"/>
</dbReference>
<evidence type="ECO:0000313" key="11">
    <source>
        <dbReference type="Proteomes" id="UP000006038"/>
    </source>
</evidence>
<protein>
    <recommendedName>
        <fullName evidence="9">SWIM-type domain-containing protein</fullName>
    </recommendedName>
</protein>
<dbReference type="PROSITE" id="PS50966">
    <property type="entry name" value="ZF_SWIM"/>
    <property type="match status" value="1"/>
</dbReference>
<keyword evidence="2" id="KW-0479">Metal-binding</keyword>
<evidence type="ECO:0000259" key="9">
    <source>
        <dbReference type="PROSITE" id="PS50966"/>
    </source>
</evidence>
<feature type="region of interest" description="Disordered" evidence="8">
    <location>
        <begin position="782"/>
        <end position="816"/>
    </location>
</feature>
<organism evidence="10">
    <name type="scientific">Oryza brachyantha</name>
    <name type="common">malo sina</name>
    <dbReference type="NCBI Taxonomy" id="4533"/>
    <lineage>
        <taxon>Eukaryota</taxon>
        <taxon>Viridiplantae</taxon>
        <taxon>Streptophyta</taxon>
        <taxon>Embryophyta</taxon>
        <taxon>Tracheophyta</taxon>
        <taxon>Spermatophyta</taxon>
        <taxon>Magnoliopsida</taxon>
        <taxon>Liliopsida</taxon>
        <taxon>Poales</taxon>
        <taxon>Poaceae</taxon>
        <taxon>BOP clade</taxon>
        <taxon>Oryzoideae</taxon>
        <taxon>Oryzeae</taxon>
        <taxon>Oryzinae</taxon>
        <taxon>Oryza</taxon>
    </lineage>
</organism>
<dbReference type="GO" id="GO:0006313">
    <property type="term" value="P:DNA transposition"/>
    <property type="evidence" value="ECO:0007669"/>
    <property type="project" value="InterPro"/>
</dbReference>
<reference evidence="10" key="1">
    <citation type="submission" date="2015-06" db="UniProtKB">
        <authorList>
            <consortium name="EnsemblPlants"/>
        </authorList>
    </citation>
    <scope>IDENTIFICATION</scope>
</reference>
<dbReference type="InterPro" id="IPR007527">
    <property type="entry name" value="Znf_SWIM"/>
</dbReference>
<feature type="domain" description="SWIM-type" evidence="9">
    <location>
        <begin position="603"/>
        <end position="635"/>
    </location>
</feature>
<evidence type="ECO:0000256" key="4">
    <source>
        <dbReference type="ARBA" id="ARBA00022833"/>
    </source>
</evidence>
<evidence type="ECO:0000256" key="6">
    <source>
        <dbReference type="ARBA" id="ARBA00023172"/>
    </source>
</evidence>
<dbReference type="InterPro" id="IPR018289">
    <property type="entry name" value="MULE_transposase_dom"/>
</dbReference>
<keyword evidence="6" id="KW-0233">DNA recombination</keyword>
<dbReference type="GO" id="GO:0008270">
    <property type="term" value="F:zinc ion binding"/>
    <property type="evidence" value="ECO:0007669"/>
    <property type="project" value="UniProtKB-KW"/>
</dbReference>
<dbReference type="PANTHER" id="PTHR31973:SF195">
    <property type="entry name" value="MUDR FAMILY TRANSPOSASE"/>
    <property type="match status" value="1"/>
</dbReference>
<dbReference type="Pfam" id="PF10551">
    <property type="entry name" value="MULE"/>
    <property type="match status" value="1"/>
</dbReference>
<dbReference type="InterPro" id="IPR006564">
    <property type="entry name" value="Znf_PMZ"/>
</dbReference>
<dbReference type="Gramene" id="OB0147G10010.1">
    <property type="protein sequence ID" value="OB0147G10010.1"/>
    <property type="gene ID" value="OB0147G10010"/>
</dbReference>
<feature type="region of interest" description="Disordered" evidence="8">
    <location>
        <begin position="724"/>
        <end position="763"/>
    </location>
</feature>
<evidence type="ECO:0000256" key="8">
    <source>
        <dbReference type="SAM" id="MobiDB-lite"/>
    </source>
</evidence>
<keyword evidence="5" id="KW-0238">DNA-binding</keyword>
<keyword evidence="3 7" id="KW-0863">Zinc-finger</keyword>
<feature type="region of interest" description="Disordered" evidence="8">
    <location>
        <begin position="217"/>
        <end position="244"/>
    </location>
</feature>
<dbReference type="eggNOG" id="ENOG502QV8R">
    <property type="taxonomic scope" value="Eukaryota"/>
</dbReference>
<dbReference type="GO" id="GO:0003677">
    <property type="term" value="F:DNA binding"/>
    <property type="evidence" value="ECO:0007669"/>
    <property type="project" value="UniProtKB-KW"/>
</dbReference>
<dbReference type="GO" id="GO:0004803">
    <property type="term" value="F:transposase activity"/>
    <property type="evidence" value="ECO:0007669"/>
    <property type="project" value="InterPro"/>
</dbReference>
<evidence type="ECO:0000256" key="2">
    <source>
        <dbReference type="ARBA" id="ARBA00022723"/>
    </source>
</evidence>
<feature type="compositionally biased region" description="Basic residues" evidence="8">
    <location>
        <begin position="731"/>
        <end position="742"/>
    </location>
</feature>
<sequence length="816" mass="90969">MKTDELNEPFNKLLKIMMTRTPVISPREPLIQFDNTNPANQIDRTKPRQNQVNQNYANRSNRRTHMDLIESYYYFKGLNSEVASEIWDLAADPEQSRVEVQLVDYETSSDSSLSTLGSEKLDSCTSGPICLEYGSIAEATTPNGADPQKLDSVTIGPLCLENQAISEANPPTGTTYEMPLCLEYEAISEANPPTGTSYEMPLCLEYEAILEANPPTGFREEDDRAANYGHAPSSSNVDASGLGVDEGTEGASILVADSVPGELVISYDKNNPCMDRGTKYPSMKEFRLAVTVHNEEHNCTSSMRIRTTTPSQGWVADRALDILKTSPTMGAKELLTRLQDEHNVTLAYNTVWCGLEKAKKELYGSWEESFYMLYSWKEEVLKRSPGSVIEIDIKVVDGRAYFHRFFCAFSPCIKGFLAGCRPHLSVDSTHLNGRWNGHLAAATLIDGHNWMYPVAFGFIDSKTEDNWVWFMSQLHKAIGDLEPLAICSDACKGLENTVHKVFPEAEQRECFWHFLKNFSKKFHGNTFANMYPAARAYREAAKREGNGSRDKRRSIGERLQGRVLPAVILQLKARTGGLGHLKVITASLHTAEVQDFGKDFGRHVVTITTKTCTCEEWQHTGQPCDHALAFLTTQRNVNLADYVDMFYSVEKFKAAYEREIPAMPDKSYWPKRSVGRQRKLRIKGCLEIGGSTRSKSDAKNKKVIRGPVTCKRCGEKGHRQASYKCSLNGTTKRKRKTKKAKAKNQAEPSTPKKTTNVDRILQESPGMVTRRRLAMLLGGGTINSGAAGAGYTTNQSREASTSGGSSQPIKKKKVQD</sequence>
<dbReference type="Pfam" id="PF04434">
    <property type="entry name" value="SWIM"/>
    <property type="match status" value="1"/>
</dbReference>
<dbReference type="OMA" id="CLEYEAI"/>
<evidence type="ECO:0000256" key="5">
    <source>
        <dbReference type="ARBA" id="ARBA00023125"/>
    </source>
</evidence>
<evidence type="ECO:0000256" key="7">
    <source>
        <dbReference type="PROSITE-ProRule" id="PRU00325"/>
    </source>
</evidence>